<dbReference type="Pfam" id="PF13632">
    <property type="entry name" value="Glyco_trans_2_3"/>
    <property type="match status" value="1"/>
</dbReference>
<evidence type="ECO:0000256" key="2">
    <source>
        <dbReference type="ARBA" id="ARBA00005001"/>
    </source>
</evidence>
<dbReference type="AlphaFoldDB" id="A0A4R3JDF0"/>
<comment type="subcellular location">
    <subcellularLocation>
        <location evidence="1">Cell inner membrane</location>
        <topology evidence="1">Multi-pass membrane protein</topology>
    </subcellularLocation>
</comment>
<dbReference type="PANTHER" id="PTHR43867">
    <property type="entry name" value="CELLULOSE SYNTHASE CATALYTIC SUBUNIT A [UDP-FORMING]"/>
    <property type="match status" value="1"/>
</dbReference>
<keyword evidence="10 12" id="KW-1133">Transmembrane helix</keyword>
<evidence type="ECO:0000256" key="3">
    <source>
        <dbReference type="ARBA" id="ARBA00009337"/>
    </source>
</evidence>
<dbReference type="NCBIfam" id="NF003962">
    <property type="entry name" value="PRK05454.2-5"/>
    <property type="match status" value="1"/>
</dbReference>
<organism evidence="14 15">
    <name type="scientific">Primorskyibacter sedentarius</name>
    <dbReference type="NCBI Taxonomy" id="745311"/>
    <lineage>
        <taxon>Bacteria</taxon>
        <taxon>Pseudomonadati</taxon>
        <taxon>Pseudomonadota</taxon>
        <taxon>Alphaproteobacteria</taxon>
        <taxon>Rhodobacterales</taxon>
        <taxon>Roseobacteraceae</taxon>
        <taxon>Primorskyibacter</taxon>
    </lineage>
</organism>
<evidence type="ECO:0000256" key="8">
    <source>
        <dbReference type="ARBA" id="ARBA00022679"/>
    </source>
</evidence>
<dbReference type="InterPro" id="IPR029044">
    <property type="entry name" value="Nucleotide-diphossugar_trans"/>
</dbReference>
<feature type="transmembrane region" description="Helical" evidence="12">
    <location>
        <begin position="414"/>
        <end position="433"/>
    </location>
</feature>
<evidence type="ECO:0000256" key="11">
    <source>
        <dbReference type="ARBA" id="ARBA00023136"/>
    </source>
</evidence>
<evidence type="ECO:0000313" key="14">
    <source>
        <dbReference type="EMBL" id="TCS62730.1"/>
    </source>
</evidence>
<feature type="transmembrane region" description="Helical" evidence="12">
    <location>
        <begin position="252"/>
        <end position="275"/>
    </location>
</feature>
<name>A0A4R3JDF0_9RHOB</name>
<dbReference type="InterPro" id="IPR050321">
    <property type="entry name" value="Glycosyltr_2/OpgH_subfam"/>
</dbReference>
<keyword evidence="6" id="KW-0997">Cell inner membrane</keyword>
<evidence type="ECO:0000313" key="15">
    <source>
        <dbReference type="Proteomes" id="UP000295696"/>
    </source>
</evidence>
<comment type="pathway">
    <text evidence="2">Glycan metabolism; osmoregulated periplasmic glucan (OPG) biosynthesis.</text>
</comment>
<evidence type="ECO:0000256" key="6">
    <source>
        <dbReference type="ARBA" id="ARBA00022519"/>
    </source>
</evidence>
<gene>
    <name evidence="14" type="ORF">EDD52_10824</name>
</gene>
<evidence type="ECO:0000256" key="1">
    <source>
        <dbReference type="ARBA" id="ARBA00004429"/>
    </source>
</evidence>
<sequence length="487" mass="53167">MDRSIRGAGLGLDIVILSDTQSDKKQAAEHAAFRMLIAETAGADHIYYRHRENNRGRKAGNVEDFIVKSGGAYDYAVTLDADSLMSGEALAELIRRMDADPKLGLLQTLPRIIGARSFFGRAMQFAASFYGPVFTRGLERMQGATGPYWGHNAIIRVMAFAQSCGLPELSGKPPFGGHVLSHDYVEAALLARNGWKVLADSSITGSFEECPENVLSYAKRDRRWCQGNLQHMRLLFAPGLANWSRFVFVQGIFAYLASVFWAIFLVSTVSGAVLAPEPDYFPETFQLFPAFPSDRSREILALALGIIGLLILPKFGILANAAMTGRARGFGGADRVTASVVLEILLTSALAPIMLAYQTRAVCQVLLRHDGGWPANARGEGSLTLTEATRSSLWIVAAGMFALVATWKFAPDLLFWLLPVTLPMVAAPLLIYWTSHPSGLGYFTVPEDRDEPPIVAAFRDVHARWRSHIDAPSADDVLPTEASHVPG</sequence>
<evidence type="ECO:0000259" key="13">
    <source>
        <dbReference type="Pfam" id="PF13632"/>
    </source>
</evidence>
<dbReference type="InterPro" id="IPR001173">
    <property type="entry name" value="Glyco_trans_2-like"/>
</dbReference>
<keyword evidence="11 12" id="KW-0472">Membrane</keyword>
<feature type="domain" description="Glycosyltransferase 2-like" evidence="13">
    <location>
        <begin position="77"/>
        <end position="269"/>
    </location>
</feature>
<keyword evidence="5" id="KW-1003">Cell membrane</keyword>
<dbReference type="EMBL" id="SLZU01000008">
    <property type="protein sequence ID" value="TCS62730.1"/>
    <property type="molecule type" value="Genomic_DNA"/>
</dbReference>
<dbReference type="Gene3D" id="3.90.550.10">
    <property type="entry name" value="Spore Coat Polysaccharide Biosynthesis Protein SpsA, Chain A"/>
    <property type="match status" value="1"/>
</dbReference>
<reference evidence="14 15" key="1">
    <citation type="submission" date="2019-03" db="EMBL/GenBank/DDBJ databases">
        <title>Genomic Encyclopedia of Type Strains, Phase IV (KMG-IV): sequencing the most valuable type-strain genomes for metagenomic binning, comparative biology and taxonomic classification.</title>
        <authorList>
            <person name="Goeker M."/>
        </authorList>
    </citation>
    <scope>NUCLEOTIDE SEQUENCE [LARGE SCALE GENOMIC DNA]</scope>
    <source>
        <strain evidence="14 15">DSM 104836</strain>
    </source>
</reference>
<keyword evidence="9 12" id="KW-0812">Transmembrane</keyword>
<dbReference type="Proteomes" id="UP000295696">
    <property type="component" value="Unassembled WGS sequence"/>
</dbReference>
<keyword evidence="15" id="KW-1185">Reference proteome</keyword>
<dbReference type="GO" id="GO:0016758">
    <property type="term" value="F:hexosyltransferase activity"/>
    <property type="evidence" value="ECO:0007669"/>
    <property type="project" value="TreeGrafter"/>
</dbReference>
<dbReference type="GO" id="GO:0005886">
    <property type="term" value="C:plasma membrane"/>
    <property type="evidence" value="ECO:0007669"/>
    <property type="project" value="UniProtKB-SubCell"/>
</dbReference>
<evidence type="ECO:0000256" key="5">
    <source>
        <dbReference type="ARBA" id="ARBA00022475"/>
    </source>
</evidence>
<dbReference type="NCBIfam" id="NF003958">
    <property type="entry name" value="PRK05454.2-1"/>
    <property type="match status" value="1"/>
</dbReference>
<dbReference type="SUPFAM" id="SSF53448">
    <property type="entry name" value="Nucleotide-diphospho-sugar transferases"/>
    <property type="match status" value="1"/>
</dbReference>
<evidence type="ECO:0000256" key="9">
    <source>
        <dbReference type="ARBA" id="ARBA00022692"/>
    </source>
</evidence>
<keyword evidence="8 14" id="KW-0808">Transferase</keyword>
<dbReference type="PANTHER" id="PTHR43867:SF5">
    <property type="entry name" value="GLUCANS BIOSYNTHESIS GLUCOSYLTRANSFERASE H"/>
    <property type="match status" value="1"/>
</dbReference>
<comment type="caution">
    <text evidence="14">The sequence shown here is derived from an EMBL/GenBank/DDBJ whole genome shotgun (WGS) entry which is preliminary data.</text>
</comment>
<evidence type="ECO:0000256" key="7">
    <source>
        <dbReference type="ARBA" id="ARBA00022676"/>
    </source>
</evidence>
<comment type="similarity">
    <text evidence="3">Belongs to the glycosyltransferase 2 family. OpgH subfamily.</text>
</comment>
<keyword evidence="7" id="KW-0328">Glycosyltransferase</keyword>
<accession>A0A4R3JDF0</accession>
<proteinExistence type="inferred from homology"/>
<protein>
    <recommendedName>
        <fullName evidence="4">Glucans biosynthesis glucosyltransferase H</fullName>
    </recommendedName>
</protein>
<evidence type="ECO:0000256" key="10">
    <source>
        <dbReference type="ARBA" id="ARBA00022989"/>
    </source>
</evidence>
<dbReference type="NCBIfam" id="NF003959">
    <property type="entry name" value="PRK05454.2-2"/>
    <property type="match status" value="1"/>
</dbReference>
<evidence type="ECO:0000256" key="12">
    <source>
        <dbReference type="SAM" id="Phobius"/>
    </source>
</evidence>
<feature type="transmembrane region" description="Helical" evidence="12">
    <location>
        <begin position="299"/>
        <end position="324"/>
    </location>
</feature>
<evidence type="ECO:0000256" key="4">
    <source>
        <dbReference type="ARBA" id="ARBA00020585"/>
    </source>
</evidence>